<feature type="domain" description="Glycosyltransferase 2-like" evidence="1">
    <location>
        <begin position="8"/>
        <end position="136"/>
    </location>
</feature>
<gene>
    <name evidence="2" type="ORF">CKG00_13320</name>
</gene>
<dbReference type="SUPFAM" id="SSF53448">
    <property type="entry name" value="Nucleotide-diphospho-sugar transferases"/>
    <property type="match status" value="1"/>
</dbReference>
<dbReference type="InterPro" id="IPR029044">
    <property type="entry name" value="Nucleotide-diphossugar_trans"/>
</dbReference>
<dbReference type="InterPro" id="IPR001173">
    <property type="entry name" value="Glyco_trans_2-like"/>
</dbReference>
<dbReference type="GO" id="GO:0016758">
    <property type="term" value="F:hexosyltransferase activity"/>
    <property type="evidence" value="ECO:0007669"/>
    <property type="project" value="UniProtKB-ARBA"/>
</dbReference>
<dbReference type="PANTHER" id="PTHR22916">
    <property type="entry name" value="GLYCOSYLTRANSFERASE"/>
    <property type="match status" value="1"/>
</dbReference>
<protein>
    <recommendedName>
        <fullName evidence="1">Glycosyltransferase 2-like domain-containing protein</fullName>
    </recommendedName>
</protein>
<dbReference type="PANTHER" id="PTHR22916:SF3">
    <property type="entry name" value="UDP-GLCNAC:BETAGAL BETA-1,3-N-ACETYLGLUCOSAMINYLTRANSFERASE-LIKE PROTEIN 1"/>
    <property type="match status" value="1"/>
</dbReference>
<dbReference type="Proteomes" id="UP000286908">
    <property type="component" value="Unassembled WGS sequence"/>
</dbReference>
<dbReference type="Pfam" id="PF00535">
    <property type="entry name" value="Glycos_transf_2"/>
    <property type="match status" value="1"/>
</dbReference>
<dbReference type="OrthoDB" id="6813549at2"/>
<accession>A0A433ZYM4</accession>
<sequence>MNNIELVSIIIVSYNSESFIEATLDSCLKQTYPNIEIIVTDDGSTDNTINICQQWATKNNTKLLLIESQDRKGIPANCNRGVKKSQGEWLKLIAADDILEYDAIENFINYAKNNNNDVVFSLFKPFCDRKVFTTIYPLPFTRNILAYREKNRALSKYYHWLFLLYFSNVAPAVFFKKSTLTDIQGFDENYYLLEDLPTWYTIFSNNYSVGFLRKTTVNYRIHSQQVTTRRINPLLFKDLMLFNENRKKFIFPYLYNKLILVTYKNEKLFFLKYINIPHIIITLYNKINKNKFI</sequence>
<proteinExistence type="predicted"/>
<organism evidence="2 3">
    <name type="scientific">Morganella morganii</name>
    <name type="common">Proteus morganii</name>
    <dbReference type="NCBI Taxonomy" id="582"/>
    <lineage>
        <taxon>Bacteria</taxon>
        <taxon>Pseudomonadati</taxon>
        <taxon>Pseudomonadota</taxon>
        <taxon>Gammaproteobacteria</taxon>
        <taxon>Enterobacterales</taxon>
        <taxon>Morganellaceae</taxon>
        <taxon>Morganella</taxon>
    </lineage>
</organism>
<name>A0A433ZYM4_MORMO</name>
<dbReference type="Gene3D" id="3.90.550.10">
    <property type="entry name" value="Spore Coat Polysaccharide Biosynthesis Protein SpsA, Chain A"/>
    <property type="match status" value="1"/>
</dbReference>
<evidence type="ECO:0000313" key="2">
    <source>
        <dbReference type="EMBL" id="RUT67234.1"/>
    </source>
</evidence>
<dbReference type="EMBL" id="NRQY01000001">
    <property type="protein sequence ID" value="RUT67234.1"/>
    <property type="molecule type" value="Genomic_DNA"/>
</dbReference>
<reference evidence="2 3" key="1">
    <citation type="submission" date="2017-08" db="EMBL/GenBank/DDBJ databases">
        <title>Draft genome sequence of pheromone producing symbiont Morganella morganii, of the female New Zealand grass grub Costelytra giveni.</title>
        <authorList>
            <person name="Laugraud A."/>
            <person name="Young S.D."/>
            <person name="Hurst M.H."/>
        </authorList>
    </citation>
    <scope>NUCLEOTIDE SEQUENCE [LARGE SCALE GENOMIC DNA]</scope>
    <source>
        <strain evidence="2 3">MMsCG</strain>
    </source>
</reference>
<dbReference type="AlphaFoldDB" id="A0A433ZYM4"/>
<evidence type="ECO:0000259" key="1">
    <source>
        <dbReference type="Pfam" id="PF00535"/>
    </source>
</evidence>
<comment type="caution">
    <text evidence="2">The sequence shown here is derived from an EMBL/GenBank/DDBJ whole genome shotgun (WGS) entry which is preliminary data.</text>
</comment>
<evidence type="ECO:0000313" key="3">
    <source>
        <dbReference type="Proteomes" id="UP000286908"/>
    </source>
</evidence>